<dbReference type="Proteomes" id="UP001222325">
    <property type="component" value="Unassembled WGS sequence"/>
</dbReference>
<feature type="non-terminal residue" evidence="2">
    <location>
        <position position="239"/>
    </location>
</feature>
<proteinExistence type="predicted"/>
<sequence>QFTTSTGESDMALDSPPAHPLDGFVIEDDRFWDADGQEILFSAGDPTEEQRNTLLLRARLERDLESLESGQNPVLGAGSQSLYDSDCEDTDPTVSEMVAEMQMLGFEDSDDDESDAGDARIDEDANFAPHGSKTMFMLDTLDNLPRLRLSDDHMKTILWVMRECRTPNVPSFSALRRKQAELTRQVNITPRVHTSALGNKFYMNHPLDLLALVRKFLLNLSQHSECARSRIGQTPVFGN</sequence>
<keyword evidence="3" id="KW-1185">Reference proteome</keyword>
<dbReference type="AlphaFoldDB" id="A0AAD6TU27"/>
<dbReference type="EMBL" id="JARJCN010000100">
    <property type="protein sequence ID" value="KAJ7075233.1"/>
    <property type="molecule type" value="Genomic_DNA"/>
</dbReference>
<feature type="region of interest" description="Disordered" evidence="1">
    <location>
        <begin position="1"/>
        <end position="22"/>
    </location>
</feature>
<gene>
    <name evidence="2" type="ORF">B0H15DRAFT_792100</name>
</gene>
<evidence type="ECO:0000313" key="3">
    <source>
        <dbReference type="Proteomes" id="UP001222325"/>
    </source>
</evidence>
<evidence type="ECO:0000256" key="1">
    <source>
        <dbReference type="SAM" id="MobiDB-lite"/>
    </source>
</evidence>
<organism evidence="2 3">
    <name type="scientific">Mycena belliarum</name>
    <dbReference type="NCBI Taxonomy" id="1033014"/>
    <lineage>
        <taxon>Eukaryota</taxon>
        <taxon>Fungi</taxon>
        <taxon>Dikarya</taxon>
        <taxon>Basidiomycota</taxon>
        <taxon>Agaricomycotina</taxon>
        <taxon>Agaricomycetes</taxon>
        <taxon>Agaricomycetidae</taxon>
        <taxon>Agaricales</taxon>
        <taxon>Marasmiineae</taxon>
        <taxon>Mycenaceae</taxon>
        <taxon>Mycena</taxon>
    </lineage>
</organism>
<comment type="caution">
    <text evidence="2">The sequence shown here is derived from an EMBL/GenBank/DDBJ whole genome shotgun (WGS) entry which is preliminary data.</text>
</comment>
<accession>A0AAD6TU27</accession>
<evidence type="ECO:0000313" key="2">
    <source>
        <dbReference type="EMBL" id="KAJ7075233.1"/>
    </source>
</evidence>
<name>A0AAD6TU27_9AGAR</name>
<protein>
    <submittedName>
        <fullName evidence="2">Uncharacterized protein</fullName>
    </submittedName>
</protein>
<reference evidence="2" key="1">
    <citation type="submission" date="2023-03" db="EMBL/GenBank/DDBJ databases">
        <title>Massive genome expansion in bonnet fungi (Mycena s.s.) driven by repeated elements and novel gene families across ecological guilds.</title>
        <authorList>
            <consortium name="Lawrence Berkeley National Laboratory"/>
            <person name="Harder C.B."/>
            <person name="Miyauchi S."/>
            <person name="Viragh M."/>
            <person name="Kuo A."/>
            <person name="Thoen E."/>
            <person name="Andreopoulos B."/>
            <person name="Lu D."/>
            <person name="Skrede I."/>
            <person name="Drula E."/>
            <person name="Henrissat B."/>
            <person name="Morin E."/>
            <person name="Kohler A."/>
            <person name="Barry K."/>
            <person name="LaButti K."/>
            <person name="Morin E."/>
            <person name="Salamov A."/>
            <person name="Lipzen A."/>
            <person name="Mereny Z."/>
            <person name="Hegedus B."/>
            <person name="Baldrian P."/>
            <person name="Stursova M."/>
            <person name="Weitz H."/>
            <person name="Taylor A."/>
            <person name="Grigoriev I.V."/>
            <person name="Nagy L.G."/>
            <person name="Martin F."/>
            <person name="Kauserud H."/>
        </authorList>
    </citation>
    <scope>NUCLEOTIDE SEQUENCE</scope>
    <source>
        <strain evidence="2">CBHHK173m</strain>
    </source>
</reference>
<feature type="region of interest" description="Disordered" evidence="1">
    <location>
        <begin position="67"/>
        <end position="90"/>
    </location>
</feature>